<dbReference type="OrthoDB" id="6022258at2759"/>
<keyword evidence="4" id="KW-0732">Signal</keyword>
<dbReference type="KEGG" id="aali:118456633"/>
<evidence type="ECO:0000313" key="5">
    <source>
        <dbReference type="EnsemblMetazoa" id="AALB008871-PA"/>
    </source>
</evidence>
<reference evidence="5 6" key="1">
    <citation type="journal article" date="2017" name="G3 (Bethesda)">
        <title>The Physical Genome Mapping of Anopheles albimanus Corrected Scaffold Misassemblies and Identified Interarm Rearrangements in Genus Anopheles.</title>
        <authorList>
            <person name="Artemov G.N."/>
            <person name="Peery A.N."/>
            <person name="Jiang X."/>
            <person name="Tu Z."/>
            <person name="Stegniy V.N."/>
            <person name="Sharakhova M.V."/>
            <person name="Sharakhov I.V."/>
        </authorList>
    </citation>
    <scope>NUCLEOTIDE SEQUENCE [LARGE SCALE GENOMIC DNA]</scope>
    <source>
        <strain evidence="5 6">ALBI9_A</strain>
    </source>
</reference>
<feature type="signal peptide" evidence="4">
    <location>
        <begin position="1"/>
        <end position="28"/>
    </location>
</feature>
<sequence length="2238" mass="254131">MATSASVGVYHKYPLVFLLLILIGHGEGAKVANRTKVLSVPSSTFTTSKPKVGPATFPPVIPVTNVTEVETTTGPPLSAYELRRQQLLEDQDSFSESDLQPLRESHINALHEAIDAKLVDQSFIRTLGSVSEPPKVNDAKRDTLTIRSIVENLNFTIGDRVVRWKTISQKNLERHMVVGLRAASLVVLRETDDGAFQLNQELLLESPPIAFEVFTLWDTDRTTVVGCVVISMGNFLVWYTLRKETDYQLLEEWRWPLHKTITQIRFFRHKEVDALLLIGKHPNHQQSISATVYEFSFNARQFWLMQKIGLPHPCPSVGLVKSGEEFLVALPQDWTVQIYSFRIGDQQRRKFKLIGNYTSPELRSVDAFQIGRYAYIAIGGRSPAVLRYQRGKFYAQKIPTESLEIVEAFFEIPARTFRDDMILLVQHRMIFDTHDVQRLEALVWNGVSFDLATNIPCMVENDVIDKEASCMLDLERTDGLYGAAIVQRGKQISIIVPRHEAHSSMYHLSIELLSGEHPILMKIQEIKETMDAFTRIIDHQNAMIEQAQSFVSLMESDPVVLKRQELKSIQTPHVRLAEGYNFSDTVIQIGQNNWRESDFRVDLGETVKTVQDIEASVDAMLAELEYSVKRDARSQRDLQYNGTLQVQGKVFIDGTLQADDLYIQRLEPPPPTDHQLRFVRQTEGELPPLKELHLKDLLVEQLYFETFNGVPAGDIAYNVDGKVELSGELVVTGDLYTNEIILPDGGTVNGIDLSERLVYFNCKNRSWRNLTLDSLEVVDDLRVAESINEAKVDLRQAETSLRSAMDEEVRMLRTKKLKVEGDLTFELINGIPWQEFLDGLIFKNHPMRLRQLHVHGNVTFEKQVSTQFLNGIRFPEDYVLTEGPRETIITGQKHFQAPLSMDALDIDGFINGINPFDFITLHDDQYIPGNVTFESLEIEESLDLRGTVQGKHMDQFLDNPSLLQTKSLSASCEFSEIVVNGPIYIDQLDGYDLDSALEDVVYNDEPYVEINASKHYRHLRFLEPIRVESNMLGEVHLDELLTKSTDQTLNVSMIVGNVFFNRVQTAGLFAGINVTDWDTNSIKTFGEQYTEATLDFCPGYSELYVNELEILESLNGVRYDGYYNVDEEIVIKDQPVYLSALYSESLKLTHSSIDGPAKLLNGVHLPTFDANRFSVSRPQRFEHDVFIDTLYVDQSLATHFFNGYDAREFQHSVETYLNDDYMLGGQHPINTLHIVGNVEVGMLNGIDFTRFLDDVIWLDRPNAVPGLLKLTHPLQVLGDLNVEGTLNDIPLNDFLSRVVYRPEGDGVVEFTGSKMFTRGFDVHGDLNTSTINNIPVKDFLLKNETITLPGNLITLGRVYAKEVIVSGTINGKSFKAVEEYYSYDNATDTHVIKGDLQLIGHQMIHYLEAFGGWNEVVNVTHRLSSLIRTNQDYYFKGHYVFKNEVHFKYGYTVDVFNGHNVSNIRNEIMYFDQTEPIVFTQPVHFLGKVVGDKIRVEGDLIGRNIQGIDPDEYARRTLLVNRNYEIFEKLVFQPGTFVCDALNASFINGVDTSDLITLHTEQTIERPVHLKELILNSPLQVTGLVNGRDLRVERQNTVMRYGEQLIETPSVFSSIRVLEKLTLPPVLNGVPVHEPVQLSDNMTISSPITFYEIAADEVYTEDTIGGIHFDHLYDESLWTDGREHQLFRGHIRTQKLVFRDAIHGNGTLNGQTIDAIAERLHSEKRQVEASVAKHRTRYRAACHETQTLINGTQQGTYFFNYFVQRQTINERRDIESFWTFEQHGIHFLVINFGCESKLYQWNPHDRMFVGLFETHTGHVYEWRTVTPDETTLYLVTRSAATPTTTTTAASEEQQQSCTVGGLSIWQFKGLSLELVKSYGDKDADSLFVDGDGSSMTDRFYTLERTTVREYDVVQGRLRDEWDLSRIFSAAAFLPNSLNIGLALADGKQLAILSRNASTTGTVRRKRSHDQDSDVTLALFASPMNVISHMGRNRTYYYRTEDPETPDNETVIDETPQLTQPDPLNKIGSDQEGTDPVIQTREATVPDVLDTIPNDTELEQRIAKEVPLGRIRTMENTHLPDPTTGGEVLSLNVGLRGERRRALVAVTETIDTVIQGKHDSIRIYSDILQGHVYQIIACYRPSQLAVLEIRDETILTFIEHGRKVQLYQYRPRKGFVHWNSFNLASAGVQMAAVRLPQAQFFKCPLHYLAIALTGQELMFLKAKTKGDCGINLQLDCGTD</sequence>
<accession>A0A182FQQ0</accession>
<dbReference type="InterPro" id="IPR051666">
    <property type="entry name" value="SP_Capacitation_Regulator"/>
</dbReference>
<dbReference type="PANTHER" id="PTHR22918:SF6">
    <property type="entry name" value="EG:8D8.1 PROTEIN-RELATED"/>
    <property type="match status" value="1"/>
</dbReference>
<evidence type="ECO:0000256" key="2">
    <source>
        <dbReference type="ARBA" id="ARBA00022525"/>
    </source>
</evidence>
<name>A0A182FQQ0_ANOAL</name>
<evidence type="ECO:0000256" key="4">
    <source>
        <dbReference type="SAM" id="SignalP"/>
    </source>
</evidence>
<proteinExistence type="predicted"/>
<dbReference type="Proteomes" id="UP000069272">
    <property type="component" value="Chromosome 2R"/>
</dbReference>
<dbReference type="GO" id="GO:0009986">
    <property type="term" value="C:cell surface"/>
    <property type="evidence" value="ECO:0007669"/>
    <property type="project" value="TreeGrafter"/>
</dbReference>
<dbReference type="VEuPathDB" id="VectorBase:AALB20_030547"/>
<evidence type="ECO:0000256" key="3">
    <source>
        <dbReference type="SAM" id="MobiDB-lite"/>
    </source>
</evidence>
<dbReference type="STRING" id="7167.A0A182FQQ0"/>
<feature type="region of interest" description="Disordered" evidence="3">
    <location>
        <begin position="1998"/>
        <end position="2033"/>
    </location>
</feature>
<dbReference type="GO" id="GO:0005576">
    <property type="term" value="C:extracellular region"/>
    <property type="evidence" value="ECO:0007669"/>
    <property type="project" value="UniProtKB-SubCell"/>
</dbReference>
<evidence type="ECO:0000313" key="6">
    <source>
        <dbReference type="Proteomes" id="UP000069272"/>
    </source>
</evidence>
<dbReference type="GO" id="GO:0008201">
    <property type="term" value="F:heparin binding"/>
    <property type="evidence" value="ECO:0007669"/>
    <property type="project" value="TreeGrafter"/>
</dbReference>
<evidence type="ECO:0008006" key="7">
    <source>
        <dbReference type="Google" id="ProtNLM"/>
    </source>
</evidence>
<evidence type="ECO:0000256" key="1">
    <source>
        <dbReference type="ARBA" id="ARBA00004613"/>
    </source>
</evidence>
<dbReference type="VEuPathDB" id="VectorBase:AALB008871"/>
<protein>
    <recommendedName>
        <fullName evidence="7">VWFD domain-containing protein</fullName>
    </recommendedName>
</protein>
<feature type="compositionally biased region" description="Acidic residues" evidence="3">
    <location>
        <begin position="2002"/>
        <end position="2011"/>
    </location>
</feature>
<organism evidence="5 6">
    <name type="scientific">Anopheles albimanus</name>
    <name type="common">New world malaria mosquito</name>
    <dbReference type="NCBI Taxonomy" id="7167"/>
    <lineage>
        <taxon>Eukaryota</taxon>
        <taxon>Metazoa</taxon>
        <taxon>Ecdysozoa</taxon>
        <taxon>Arthropoda</taxon>
        <taxon>Hexapoda</taxon>
        <taxon>Insecta</taxon>
        <taxon>Pterygota</taxon>
        <taxon>Neoptera</taxon>
        <taxon>Endopterygota</taxon>
        <taxon>Diptera</taxon>
        <taxon>Nematocera</taxon>
        <taxon>Culicoidea</taxon>
        <taxon>Culicidae</taxon>
        <taxon>Anophelinae</taxon>
        <taxon>Anopheles</taxon>
    </lineage>
</organism>
<dbReference type="GeneID" id="118456633"/>
<dbReference type="PANTHER" id="PTHR22918">
    <property type="entry name" value="SEMINAL PLASMA PROTEIN"/>
    <property type="match status" value="1"/>
</dbReference>
<dbReference type="RefSeq" id="XP_035773453.1">
    <property type="nucleotide sequence ID" value="XM_035917560.1"/>
</dbReference>
<feature type="chain" id="PRO_5043792014" description="VWFD domain-containing protein" evidence="4">
    <location>
        <begin position="29"/>
        <end position="2238"/>
    </location>
</feature>
<dbReference type="CTD" id="45973"/>
<comment type="subcellular location">
    <subcellularLocation>
        <location evidence="1">Secreted</location>
    </subcellularLocation>
</comment>
<reference evidence="5" key="2">
    <citation type="submission" date="2022-08" db="UniProtKB">
        <authorList>
            <consortium name="EnsemblMetazoa"/>
        </authorList>
    </citation>
    <scope>IDENTIFICATION</scope>
    <source>
        <strain evidence="5">STECLA/ALBI9_A</strain>
    </source>
</reference>
<keyword evidence="6" id="KW-1185">Reference proteome</keyword>
<keyword evidence="2" id="KW-0964">Secreted</keyword>
<dbReference type="EnsemblMetazoa" id="AALB008871-RA">
    <property type="protein sequence ID" value="AALB008871-PA"/>
    <property type="gene ID" value="AALB008871"/>
</dbReference>